<dbReference type="STRING" id="871968.DESME_00760"/>
<keyword evidence="4" id="KW-0460">Magnesium</keyword>
<dbReference type="InterPro" id="IPR034613">
    <property type="entry name" value="Muconate_cycloisomerase_anti"/>
</dbReference>
<feature type="domain" description="Mandelate racemase/muconate lactonizing enzyme C-terminal" evidence="6">
    <location>
        <begin position="140"/>
        <end position="235"/>
    </location>
</feature>
<evidence type="ECO:0000313" key="8">
    <source>
        <dbReference type="Proteomes" id="UP000010847"/>
    </source>
</evidence>
<dbReference type="Pfam" id="PF13378">
    <property type="entry name" value="MR_MLE_C"/>
    <property type="match status" value="1"/>
</dbReference>
<dbReference type="GO" id="GO:0016854">
    <property type="term" value="F:racemase and epimerase activity"/>
    <property type="evidence" value="ECO:0007669"/>
    <property type="project" value="UniProtKB-ARBA"/>
</dbReference>
<dbReference type="SUPFAM" id="SSF54826">
    <property type="entry name" value="Enolase N-terminal domain-like"/>
    <property type="match status" value="1"/>
</dbReference>
<evidence type="ECO:0000256" key="3">
    <source>
        <dbReference type="ARBA" id="ARBA00022723"/>
    </source>
</evidence>
<dbReference type="InterPro" id="IPR029065">
    <property type="entry name" value="Enolase_C-like"/>
</dbReference>
<dbReference type="RefSeq" id="WP_006718697.1">
    <property type="nucleotide sequence ID" value="NZ_CP007032.1"/>
</dbReference>
<dbReference type="PANTHER" id="PTHR48073">
    <property type="entry name" value="O-SUCCINYLBENZOATE SYNTHASE-RELATED"/>
    <property type="match status" value="1"/>
</dbReference>
<organism evidence="7 8">
    <name type="scientific">Desulfitobacterium metallireducens DSM 15288</name>
    <dbReference type="NCBI Taxonomy" id="871968"/>
    <lineage>
        <taxon>Bacteria</taxon>
        <taxon>Bacillati</taxon>
        <taxon>Bacillota</taxon>
        <taxon>Clostridia</taxon>
        <taxon>Eubacteriales</taxon>
        <taxon>Desulfitobacteriaceae</taxon>
        <taxon>Desulfitobacterium</taxon>
    </lineage>
</organism>
<evidence type="ECO:0000256" key="4">
    <source>
        <dbReference type="ARBA" id="ARBA00022842"/>
    </source>
</evidence>
<proteinExistence type="inferred from homology"/>
<dbReference type="Gene3D" id="3.30.390.10">
    <property type="entry name" value="Enolase-like, N-terminal domain"/>
    <property type="match status" value="1"/>
</dbReference>
<reference evidence="7 8" key="1">
    <citation type="submission" date="2013-12" db="EMBL/GenBank/DDBJ databases">
        <authorList>
            <consortium name="DOE Joint Genome Institute"/>
            <person name="Smidt H."/>
            <person name="Huntemann M."/>
            <person name="Han J."/>
            <person name="Chen A."/>
            <person name="Kyrpides N."/>
            <person name="Mavromatis K."/>
            <person name="Markowitz V."/>
            <person name="Palaniappan K."/>
            <person name="Ivanova N."/>
            <person name="Schaumberg A."/>
            <person name="Pati A."/>
            <person name="Liolios K."/>
            <person name="Nordberg H.P."/>
            <person name="Cantor M.N."/>
            <person name="Hua S.X."/>
            <person name="Woyke T."/>
        </authorList>
    </citation>
    <scope>NUCLEOTIDE SEQUENCE [LARGE SCALE GENOMIC DNA]</scope>
    <source>
        <strain evidence="8">DSM 15288</strain>
    </source>
</reference>
<dbReference type="AlphaFoldDB" id="W0EGN5"/>
<dbReference type="Gene3D" id="3.20.20.120">
    <property type="entry name" value="Enolase-like C-terminal domain"/>
    <property type="match status" value="1"/>
</dbReference>
<evidence type="ECO:0000256" key="1">
    <source>
        <dbReference type="ARBA" id="ARBA00001946"/>
    </source>
</evidence>
<dbReference type="CDD" id="cd03315">
    <property type="entry name" value="MLE_like"/>
    <property type="match status" value="1"/>
</dbReference>
<protein>
    <recommendedName>
        <fullName evidence="6">Mandelate racemase/muconate lactonizing enzyme C-terminal domain-containing protein</fullName>
    </recommendedName>
</protein>
<keyword evidence="3" id="KW-0479">Metal-binding</keyword>
<dbReference type="InterPro" id="IPR036849">
    <property type="entry name" value="Enolase-like_C_sf"/>
</dbReference>
<evidence type="ECO:0000256" key="2">
    <source>
        <dbReference type="ARBA" id="ARBA00008031"/>
    </source>
</evidence>
<dbReference type="SMART" id="SM00922">
    <property type="entry name" value="MR_MLE"/>
    <property type="match status" value="1"/>
</dbReference>
<dbReference type="FunFam" id="3.30.390.10:FF:000009">
    <property type="entry name" value="Hydrophobic dipeptide epimerase"/>
    <property type="match status" value="1"/>
</dbReference>
<evidence type="ECO:0000259" key="6">
    <source>
        <dbReference type="SMART" id="SM00922"/>
    </source>
</evidence>
<gene>
    <name evidence="7" type="ORF">DESME_00760</name>
</gene>
<dbReference type="Pfam" id="PF02746">
    <property type="entry name" value="MR_MLE_N"/>
    <property type="match status" value="1"/>
</dbReference>
<dbReference type="PANTHER" id="PTHR48073:SF2">
    <property type="entry name" value="O-SUCCINYLBENZOATE SYNTHASE"/>
    <property type="match status" value="1"/>
</dbReference>
<dbReference type="OrthoDB" id="9775391at2"/>
<dbReference type="SFLD" id="SFLDG00180">
    <property type="entry name" value="muconate_cycloisomerase"/>
    <property type="match status" value="1"/>
</dbReference>
<dbReference type="HOGENOM" id="CLU_030273_4_0_9"/>
<evidence type="ECO:0000256" key="5">
    <source>
        <dbReference type="ARBA" id="ARBA00023235"/>
    </source>
</evidence>
<dbReference type="eggNOG" id="COG4948">
    <property type="taxonomic scope" value="Bacteria"/>
</dbReference>
<accession>W0EGN5</accession>
<dbReference type="InterPro" id="IPR029017">
    <property type="entry name" value="Enolase-like_N"/>
</dbReference>
<dbReference type="GO" id="GO:0006518">
    <property type="term" value="P:peptide metabolic process"/>
    <property type="evidence" value="ECO:0007669"/>
    <property type="project" value="UniProtKB-ARBA"/>
</dbReference>
<dbReference type="Proteomes" id="UP000010847">
    <property type="component" value="Chromosome"/>
</dbReference>
<comment type="cofactor">
    <cofactor evidence="1">
        <name>Mg(2+)</name>
        <dbReference type="ChEBI" id="CHEBI:18420"/>
    </cofactor>
</comment>
<dbReference type="KEGG" id="dmt:DESME_00760"/>
<dbReference type="GO" id="GO:0000287">
    <property type="term" value="F:magnesium ion binding"/>
    <property type="evidence" value="ECO:0007669"/>
    <property type="project" value="UniProtKB-ARBA"/>
</dbReference>
<keyword evidence="8" id="KW-1185">Reference proteome</keyword>
<comment type="similarity">
    <text evidence="2">Belongs to the mandelate racemase/muconate lactonizing enzyme family.</text>
</comment>
<dbReference type="EMBL" id="CP007032">
    <property type="protein sequence ID" value="AHF08364.1"/>
    <property type="molecule type" value="Genomic_DNA"/>
</dbReference>
<name>W0EGN5_9FIRM</name>
<keyword evidence="5" id="KW-0413">Isomerase</keyword>
<evidence type="ECO:0000313" key="7">
    <source>
        <dbReference type="EMBL" id="AHF08364.1"/>
    </source>
</evidence>
<dbReference type="SFLD" id="SFLDS00001">
    <property type="entry name" value="Enolase"/>
    <property type="match status" value="1"/>
</dbReference>
<sequence>MKITNVTANAVRLPLLEPLKWASGHMNNADHVLVRIMTDEEIEGIAESIPRPSLYGDTQESICAIINKYIGPKLIGMDPLDINKIWEQMNTVYWNLTPKGAIDVCLYDIMGKKTGLPCYKLLGGYKNKIALSWMIGLKPLEAMVAEAKSKYAEGFRALKLKGGQDADFDIKMFHTIREAVPEDCILYIDANQGWSYADAVKVITQLEGLAAYCEEPIPAWDDHARIKLAREVRIPIMGDESCYTLHDVIRQMEMDTLGLVNIKVPRTGFTISRKIIAVCETFNKPCLTGTQAESALGAFACLHLAAASKQISLPSENCYYMSVKGNLIKEIPKVENGYMYVPEKPGLGVELDEAAVEEYTVKLL</sequence>
<dbReference type="SUPFAM" id="SSF51604">
    <property type="entry name" value="Enolase C-terminal domain-like"/>
    <property type="match status" value="1"/>
</dbReference>
<dbReference type="InterPro" id="IPR013341">
    <property type="entry name" value="Mandelate_racemase_N_dom"/>
</dbReference>
<dbReference type="InterPro" id="IPR013342">
    <property type="entry name" value="Mandelate_racemase_C"/>
</dbReference>